<dbReference type="Proteomes" id="UP000572268">
    <property type="component" value="Unassembled WGS sequence"/>
</dbReference>
<evidence type="ECO:0000256" key="2">
    <source>
        <dbReference type="SAM" id="SignalP"/>
    </source>
</evidence>
<organism evidence="3 4">
    <name type="scientific">Perkinsus olseni</name>
    <name type="common">Perkinsus atlanticus</name>
    <dbReference type="NCBI Taxonomy" id="32597"/>
    <lineage>
        <taxon>Eukaryota</taxon>
        <taxon>Sar</taxon>
        <taxon>Alveolata</taxon>
        <taxon>Perkinsozoa</taxon>
        <taxon>Perkinsea</taxon>
        <taxon>Perkinsida</taxon>
        <taxon>Perkinsidae</taxon>
        <taxon>Perkinsus</taxon>
    </lineage>
</organism>
<dbReference type="AlphaFoldDB" id="A0A7J6M579"/>
<feature type="signal peptide" evidence="2">
    <location>
        <begin position="1"/>
        <end position="28"/>
    </location>
</feature>
<feature type="chain" id="PRO_5029764261" evidence="2">
    <location>
        <begin position="29"/>
        <end position="367"/>
    </location>
</feature>
<evidence type="ECO:0000256" key="1">
    <source>
        <dbReference type="SAM" id="MobiDB-lite"/>
    </source>
</evidence>
<evidence type="ECO:0000313" key="3">
    <source>
        <dbReference type="EMBL" id="KAF4666586.1"/>
    </source>
</evidence>
<dbReference type="EMBL" id="JABANN010000201">
    <property type="protein sequence ID" value="KAF4666586.1"/>
    <property type="molecule type" value="Genomic_DNA"/>
</dbReference>
<comment type="caution">
    <text evidence="3">The sequence shown here is derived from an EMBL/GenBank/DDBJ whole genome shotgun (WGS) entry which is preliminary data.</text>
</comment>
<feature type="compositionally biased region" description="Basic and acidic residues" evidence="1">
    <location>
        <begin position="354"/>
        <end position="367"/>
    </location>
</feature>
<feature type="region of interest" description="Disordered" evidence="1">
    <location>
        <begin position="333"/>
        <end position="367"/>
    </location>
</feature>
<evidence type="ECO:0000313" key="4">
    <source>
        <dbReference type="Proteomes" id="UP000572268"/>
    </source>
</evidence>
<accession>A0A7J6M579</accession>
<sequence>MGAVSSRVSTAVFILSSLVTQSVSGTQAQVYLAQFYRWKPPVGRYTSTSTGVEDLDELVVEIRRDSSGRSQATFTFLSSNGKLETRPGEILRAKGCNPLNSHNCYVPRTGAWIWRSTWGPLGVVSAQTVAVCPPTDGTDAMRIVLNRASYSTHLAIVIRVVRAADLNHESVQSMAPFRRLIYPGIYVNNSPTISGVSRLQVEIKTHRSQGRRQGEVKFTVIENGEMFYSSFVKFQTVPPSTKSPIRTFLNSADCFQVNPEPQAPTVGGDGFNAPIFTVDDVVSKLGAPGKVSRVTIAICHTTSDDTLSIVLDKYSWLAGELKAINVTRDPSLAVNTPSSDPQMAMKRPVVGRGTVREDSAKRGRTDG</sequence>
<proteinExistence type="predicted"/>
<protein>
    <submittedName>
        <fullName evidence="3">Uncharacterized protein</fullName>
    </submittedName>
</protein>
<reference evidence="3 4" key="1">
    <citation type="submission" date="2020-04" db="EMBL/GenBank/DDBJ databases">
        <title>Perkinsus olseni comparative genomics.</title>
        <authorList>
            <person name="Bogema D.R."/>
        </authorList>
    </citation>
    <scope>NUCLEOTIDE SEQUENCE [LARGE SCALE GENOMIC DNA]</scope>
    <source>
        <strain evidence="3">ATCC PRA-31</strain>
    </source>
</reference>
<keyword evidence="2" id="KW-0732">Signal</keyword>
<gene>
    <name evidence="3" type="ORF">FOL46_003014</name>
</gene>
<name>A0A7J6M579_PEROL</name>